<gene>
    <name evidence="1" type="ORF">ATEIFO6365_0003078900</name>
</gene>
<accession>A0A5M3YSK4</accession>
<name>A0A5M3YSK4_ASPTE</name>
<evidence type="ECO:0000313" key="2">
    <source>
        <dbReference type="Proteomes" id="UP000452235"/>
    </source>
</evidence>
<keyword evidence="2" id="KW-1185">Reference proteome</keyword>
<dbReference type="VEuPathDB" id="FungiDB:ATEG_00805"/>
<dbReference type="Proteomes" id="UP000452235">
    <property type="component" value="Unassembled WGS sequence"/>
</dbReference>
<reference evidence="1 2" key="1">
    <citation type="submission" date="2020-01" db="EMBL/GenBank/DDBJ databases">
        <title>Aspergillus terreus IFO 6365 whole genome shotgun sequence.</title>
        <authorList>
            <person name="Kanamasa S."/>
            <person name="Takahashi H."/>
        </authorList>
    </citation>
    <scope>NUCLEOTIDE SEQUENCE [LARGE SCALE GENOMIC DNA]</scope>
    <source>
        <strain evidence="1 2">IFO 6365</strain>
    </source>
</reference>
<evidence type="ECO:0000313" key="1">
    <source>
        <dbReference type="EMBL" id="GFF14721.1"/>
    </source>
</evidence>
<dbReference type="EMBL" id="BLJY01000003">
    <property type="protein sequence ID" value="GFF14721.1"/>
    <property type="molecule type" value="Genomic_DNA"/>
</dbReference>
<proteinExistence type="predicted"/>
<dbReference type="AlphaFoldDB" id="A0A5M3YSK4"/>
<dbReference type="OrthoDB" id="10280774at2759"/>
<comment type="caution">
    <text evidence="1">The sequence shown here is derived from an EMBL/GenBank/DDBJ whole genome shotgun (WGS) entry which is preliminary data.</text>
</comment>
<sequence length="155" mass="16498">MRFSIAFLVFIISSVARGTAGQSGDLAASLDQLKSQLRSLGDAIATAQSNPSDPESTGPSLLEKLPVPPASVVIQLLAGVPKSVYSDLMDPVARQELMKSFIDEDYPQWYHDLPAGAKNYFSELAASMTEAGIYDPTSLAAADSAEATHHGRDEL</sequence>
<organism evidence="1 2">
    <name type="scientific">Aspergillus terreus</name>
    <dbReference type="NCBI Taxonomy" id="33178"/>
    <lineage>
        <taxon>Eukaryota</taxon>
        <taxon>Fungi</taxon>
        <taxon>Dikarya</taxon>
        <taxon>Ascomycota</taxon>
        <taxon>Pezizomycotina</taxon>
        <taxon>Eurotiomycetes</taxon>
        <taxon>Eurotiomycetidae</taxon>
        <taxon>Eurotiales</taxon>
        <taxon>Aspergillaceae</taxon>
        <taxon>Aspergillus</taxon>
        <taxon>Aspergillus subgen. Circumdati</taxon>
    </lineage>
</organism>
<protein>
    <submittedName>
        <fullName evidence="1">Uncharacterized protein</fullName>
    </submittedName>
</protein>